<sequence length="235" mass="25310">MTDLPANVIDQPELRDTVGVFENRTEAGEVLAEMLAELAEEKPIVLAIPAGGVPVAAVIARQLKAPLSLLVTSKATPSWNTEVGFGAVAFDDTELINPEAVERLGLSEAEVAEGLARAKAKVARRYRNFLGETGMPEVRGRTVILVDDGLASGYTMEVAIRALKKLGAGKIIVAVPTAHRQALRRIAPLVDRIYCPNVRSGWVYAVAEAYRHWYDVPEAEVKTLLTGDGQQQGNA</sequence>
<dbReference type="Pfam" id="PF00156">
    <property type="entry name" value="Pribosyltran"/>
    <property type="match status" value="1"/>
</dbReference>
<dbReference type="CDD" id="cd06223">
    <property type="entry name" value="PRTases_typeI"/>
    <property type="match status" value="1"/>
</dbReference>
<dbReference type="Gene3D" id="3.30.1310.20">
    <property type="entry name" value="PRTase-like"/>
    <property type="match status" value="1"/>
</dbReference>
<gene>
    <name evidence="2" type="ORF">MIN45_P0893</name>
</gene>
<proteinExistence type="predicted"/>
<accession>A0AAU9D0M2</accession>
<dbReference type="Gene3D" id="3.40.50.2020">
    <property type="match status" value="1"/>
</dbReference>
<evidence type="ECO:0000313" key="2">
    <source>
        <dbReference type="EMBL" id="BCX88524.1"/>
    </source>
</evidence>
<dbReference type="SUPFAM" id="SSF53271">
    <property type="entry name" value="PRTase-like"/>
    <property type="match status" value="1"/>
</dbReference>
<dbReference type="InterPro" id="IPR000836">
    <property type="entry name" value="PRTase_dom"/>
</dbReference>
<dbReference type="RefSeq" id="WP_286293676.1">
    <property type="nucleotide sequence ID" value="NZ_AP024718.1"/>
</dbReference>
<dbReference type="InterPro" id="IPR029057">
    <property type="entry name" value="PRTase-like"/>
</dbReference>
<name>A0AAU9D0M2_9GAMM</name>
<evidence type="ECO:0000259" key="1">
    <source>
        <dbReference type="Pfam" id="PF00156"/>
    </source>
</evidence>
<feature type="domain" description="Phosphoribosyltransferase" evidence="1">
    <location>
        <begin position="29"/>
        <end position="205"/>
    </location>
</feature>
<evidence type="ECO:0000313" key="3">
    <source>
        <dbReference type="Proteomes" id="UP001321450"/>
    </source>
</evidence>
<dbReference type="EMBL" id="AP024718">
    <property type="protein sequence ID" value="BCX88524.1"/>
    <property type="molecule type" value="Genomic_DNA"/>
</dbReference>
<reference evidence="3" key="1">
    <citation type="journal article" date="2024" name="Int. J. Syst. Evol. Microbiol.">
        <title>Methylomarinovum tepidoasis sp. nov., a moderately thermophilic methanotroph of the family Methylothermaceae isolated from a deep-sea hydrothermal field.</title>
        <authorList>
            <person name="Hirayama H."/>
            <person name="Takaki Y."/>
            <person name="Abe M."/>
            <person name="Miyazaki M."/>
            <person name="Uematsu K."/>
            <person name="Matsui Y."/>
            <person name="Takai K."/>
        </authorList>
    </citation>
    <scope>NUCLEOTIDE SEQUENCE [LARGE SCALE GENOMIC DNA]</scope>
    <source>
        <strain evidence="3">IN45</strain>
    </source>
</reference>
<keyword evidence="3" id="KW-1185">Reference proteome</keyword>
<dbReference type="GO" id="GO:0016740">
    <property type="term" value="F:transferase activity"/>
    <property type="evidence" value="ECO:0007669"/>
    <property type="project" value="UniProtKB-KW"/>
</dbReference>
<dbReference type="Proteomes" id="UP001321450">
    <property type="component" value="Chromosome"/>
</dbReference>
<dbReference type="AlphaFoldDB" id="A0AAU9D0M2"/>
<protein>
    <submittedName>
        <fullName evidence="2">Phosphoribosyl transferase</fullName>
    </submittedName>
</protein>
<dbReference type="KEGG" id="meiy:MIN45_P0893"/>
<organism evidence="2 3">
    <name type="scientific">Methylomarinovum tepidoasis</name>
    <dbReference type="NCBI Taxonomy" id="2840183"/>
    <lineage>
        <taxon>Bacteria</taxon>
        <taxon>Pseudomonadati</taxon>
        <taxon>Pseudomonadota</taxon>
        <taxon>Gammaproteobacteria</taxon>
        <taxon>Methylococcales</taxon>
        <taxon>Methylothermaceae</taxon>
        <taxon>Methylomarinovum</taxon>
    </lineage>
</organism>
<keyword evidence="2" id="KW-0808">Transferase</keyword>